<proteinExistence type="predicted"/>
<dbReference type="SUPFAM" id="SSF47413">
    <property type="entry name" value="lambda repressor-like DNA-binding domains"/>
    <property type="match status" value="1"/>
</dbReference>
<dbReference type="Proteomes" id="UP001158297">
    <property type="component" value="Unassembled WGS sequence"/>
</dbReference>
<reference evidence="1" key="1">
    <citation type="submission" date="2022-09" db="EMBL/GenBank/DDBJ databases">
        <title>Intensive care unit water sources are persistently colonized with multi-drug resistant bacteria and are the site of extensive horizontal gene transfer of antibiotic resistance genes.</title>
        <authorList>
            <person name="Diorio-Toth L."/>
        </authorList>
    </citation>
    <scope>NUCLEOTIDE SEQUENCE</scope>
    <source>
        <strain evidence="1">GD04130</strain>
    </source>
</reference>
<evidence type="ECO:0000313" key="1">
    <source>
        <dbReference type="EMBL" id="MDH0362811.1"/>
    </source>
</evidence>
<dbReference type="InterPro" id="IPR010982">
    <property type="entry name" value="Lambda_DNA-bd_dom_sf"/>
</dbReference>
<gene>
    <name evidence="1" type="ORF">N7330_07040</name>
</gene>
<accession>A0AA42HTS1</accession>
<dbReference type="GO" id="GO:0003677">
    <property type="term" value="F:DNA binding"/>
    <property type="evidence" value="ECO:0007669"/>
    <property type="project" value="InterPro"/>
</dbReference>
<dbReference type="AlphaFoldDB" id="A0AA42HTS1"/>
<protein>
    <submittedName>
        <fullName evidence="1">Helix-turn-helix domain-containing protein</fullName>
    </submittedName>
</protein>
<comment type="caution">
    <text evidence="1">The sequence shown here is derived from an EMBL/GenBank/DDBJ whole genome shotgun (WGS) entry which is preliminary data.</text>
</comment>
<dbReference type="RefSeq" id="WP_279849122.1">
    <property type="nucleotide sequence ID" value="NZ_JAOCET010000001.1"/>
</dbReference>
<sequence length="69" mass="7698">MTELEAWLKKERGRAKRLAAHLGVSKARMSQIAKRVPREHLLAVRDFTEGAVSLEAMLQTPVQLESADA</sequence>
<organism evidence="1 2">
    <name type="scientific">Comamonas aquatica</name>
    <dbReference type="NCBI Taxonomy" id="225991"/>
    <lineage>
        <taxon>Bacteria</taxon>
        <taxon>Pseudomonadati</taxon>
        <taxon>Pseudomonadota</taxon>
        <taxon>Betaproteobacteria</taxon>
        <taxon>Burkholderiales</taxon>
        <taxon>Comamonadaceae</taxon>
        <taxon>Comamonas</taxon>
    </lineage>
</organism>
<dbReference type="Gene3D" id="1.10.260.40">
    <property type="entry name" value="lambda repressor-like DNA-binding domains"/>
    <property type="match status" value="1"/>
</dbReference>
<evidence type="ECO:0000313" key="2">
    <source>
        <dbReference type="Proteomes" id="UP001158297"/>
    </source>
</evidence>
<name>A0AA42HTS1_9BURK</name>
<dbReference type="EMBL" id="JAODZU010000006">
    <property type="protein sequence ID" value="MDH0362811.1"/>
    <property type="molecule type" value="Genomic_DNA"/>
</dbReference>